<dbReference type="Proteomes" id="UP001501004">
    <property type="component" value="Unassembled WGS sequence"/>
</dbReference>
<accession>A0ABP7FE09</accession>
<keyword evidence="2" id="KW-1185">Reference proteome</keyword>
<gene>
    <name evidence="1" type="ORF">GCM10022239_07440</name>
</gene>
<protein>
    <submittedName>
        <fullName evidence="1">Uncharacterized protein</fullName>
    </submittedName>
</protein>
<sequence length="87" mass="9612">MIGDVLEVDRHSIALDYTTILELYGELVGEPVDVERGEHPIEVSDRGMLRVGLDSRSPRIGNRCIGRLWSAHPAVHPPSIESTEPVV</sequence>
<dbReference type="EMBL" id="BAABAE010000002">
    <property type="protein sequence ID" value="GAA3733750.1"/>
    <property type="molecule type" value="Genomic_DNA"/>
</dbReference>
<evidence type="ECO:0000313" key="1">
    <source>
        <dbReference type="EMBL" id="GAA3733750.1"/>
    </source>
</evidence>
<evidence type="ECO:0000313" key="2">
    <source>
        <dbReference type="Proteomes" id="UP001501004"/>
    </source>
</evidence>
<organism evidence="1 2">
    <name type="scientific">Leifsonella bigeumensis</name>
    <dbReference type="NCBI Taxonomy" id="433643"/>
    <lineage>
        <taxon>Bacteria</taxon>
        <taxon>Bacillati</taxon>
        <taxon>Actinomycetota</taxon>
        <taxon>Actinomycetes</taxon>
        <taxon>Micrococcales</taxon>
        <taxon>Microbacteriaceae</taxon>
        <taxon>Leifsonella</taxon>
    </lineage>
</organism>
<comment type="caution">
    <text evidence="1">The sequence shown here is derived from an EMBL/GenBank/DDBJ whole genome shotgun (WGS) entry which is preliminary data.</text>
</comment>
<reference evidence="2" key="1">
    <citation type="journal article" date="2019" name="Int. J. Syst. Evol. Microbiol.">
        <title>The Global Catalogue of Microorganisms (GCM) 10K type strain sequencing project: providing services to taxonomists for standard genome sequencing and annotation.</title>
        <authorList>
            <consortium name="The Broad Institute Genomics Platform"/>
            <consortium name="The Broad Institute Genome Sequencing Center for Infectious Disease"/>
            <person name="Wu L."/>
            <person name="Ma J."/>
        </authorList>
    </citation>
    <scope>NUCLEOTIDE SEQUENCE [LARGE SCALE GENOMIC DNA]</scope>
    <source>
        <strain evidence="2">JCM 16949</strain>
    </source>
</reference>
<name>A0ABP7FE09_9MICO</name>
<proteinExistence type="predicted"/>